<feature type="transmembrane region" description="Helical" evidence="8">
    <location>
        <begin position="253"/>
        <end position="271"/>
    </location>
</feature>
<reference evidence="11" key="1">
    <citation type="submission" date="2021-02" db="EMBL/GenBank/DDBJ databases">
        <title>Sulfurospirillum tamanensis sp. nov.</title>
        <authorList>
            <person name="Frolova A."/>
            <person name="Merkel A."/>
            <person name="Slobodkin A."/>
        </authorList>
    </citation>
    <scope>NUCLEOTIDE SEQUENCE</scope>
    <source>
        <strain evidence="11">T05b</strain>
    </source>
</reference>
<dbReference type="RefSeq" id="WP_205458490.1">
    <property type="nucleotide sequence ID" value="NZ_JAFHKK010000006.1"/>
</dbReference>
<dbReference type="PROSITE" id="PS00455">
    <property type="entry name" value="AMP_BINDING"/>
    <property type="match status" value="1"/>
</dbReference>
<dbReference type="GO" id="GO:0016874">
    <property type="term" value="F:ligase activity"/>
    <property type="evidence" value="ECO:0007669"/>
    <property type="project" value="UniProtKB-KW"/>
</dbReference>
<gene>
    <name evidence="11" type="ORF">JWV37_04020</name>
</gene>
<dbReference type="Gene3D" id="3.30.300.30">
    <property type="match status" value="1"/>
</dbReference>
<dbReference type="PRINTS" id="PR00154">
    <property type="entry name" value="AMPBINDING"/>
</dbReference>
<feature type="domain" description="AMP-dependent synthetase/ligase" evidence="9">
    <location>
        <begin position="14"/>
        <end position="377"/>
    </location>
</feature>
<evidence type="ECO:0000256" key="8">
    <source>
        <dbReference type="SAM" id="Phobius"/>
    </source>
</evidence>
<evidence type="ECO:0000256" key="2">
    <source>
        <dbReference type="ARBA" id="ARBA00005005"/>
    </source>
</evidence>
<evidence type="ECO:0000313" key="12">
    <source>
        <dbReference type="Proteomes" id="UP000703590"/>
    </source>
</evidence>
<keyword evidence="4 8" id="KW-0472">Membrane</keyword>
<feature type="domain" description="AMP-binding enzyme C-terminal" evidence="10">
    <location>
        <begin position="427"/>
        <end position="503"/>
    </location>
</feature>
<evidence type="ECO:0000256" key="3">
    <source>
        <dbReference type="ARBA" id="ARBA00022598"/>
    </source>
</evidence>
<evidence type="ECO:0000313" key="11">
    <source>
        <dbReference type="EMBL" id="MBN2963939.1"/>
    </source>
</evidence>
<dbReference type="InterPro" id="IPR050237">
    <property type="entry name" value="ATP-dep_AMP-bd_enzyme"/>
</dbReference>
<name>A0ABS2WRV1_9BACT</name>
<dbReference type="Pfam" id="PF13193">
    <property type="entry name" value="AMP-binding_C"/>
    <property type="match status" value="1"/>
</dbReference>
<evidence type="ECO:0000256" key="5">
    <source>
        <dbReference type="ARBA" id="ARBA00026121"/>
    </source>
</evidence>
<comment type="subcellular location">
    <subcellularLocation>
        <location evidence="1">Membrane</location>
        <topology evidence="1">Peripheral membrane protein</topology>
    </subcellularLocation>
</comment>
<reference evidence="11" key="2">
    <citation type="submission" date="2021-02" db="EMBL/GenBank/DDBJ databases">
        <authorList>
            <person name="Merkel A.Y."/>
        </authorList>
    </citation>
    <scope>NUCLEOTIDE SEQUENCE</scope>
    <source>
        <strain evidence="11">T05b</strain>
    </source>
</reference>
<comment type="pathway">
    <text evidence="2">Lipid metabolism; fatty acid beta-oxidation.</text>
</comment>
<dbReference type="NCBIfam" id="NF004837">
    <property type="entry name" value="PRK06187.1"/>
    <property type="match status" value="1"/>
</dbReference>
<evidence type="ECO:0000256" key="7">
    <source>
        <dbReference type="ARBA" id="ARBA00042773"/>
    </source>
</evidence>
<dbReference type="Pfam" id="PF00501">
    <property type="entry name" value="AMP-binding"/>
    <property type="match status" value="1"/>
</dbReference>
<organism evidence="11 12">
    <name type="scientific">Sulfurospirillum tamanense</name>
    <dbReference type="NCBI Taxonomy" id="2813362"/>
    <lineage>
        <taxon>Bacteria</taxon>
        <taxon>Pseudomonadati</taxon>
        <taxon>Campylobacterota</taxon>
        <taxon>Epsilonproteobacteria</taxon>
        <taxon>Campylobacterales</taxon>
        <taxon>Sulfurospirillaceae</taxon>
        <taxon>Sulfurospirillum</taxon>
    </lineage>
</organism>
<proteinExistence type="predicted"/>
<feature type="transmembrane region" description="Helical" evidence="8">
    <location>
        <begin position="210"/>
        <end position="233"/>
    </location>
</feature>
<dbReference type="Proteomes" id="UP000703590">
    <property type="component" value="Unassembled WGS sequence"/>
</dbReference>
<dbReference type="InterPro" id="IPR020845">
    <property type="entry name" value="AMP-binding_CS"/>
</dbReference>
<dbReference type="PANTHER" id="PTHR43767">
    <property type="entry name" value="LONG-CHAIN-FATTY-ACID--COA LIGASE"/>
    <property type="match status" value="1"/>
</dbReference>
<dbReference type="SUPFAM" id="SSF56801">
    <property type="entry name" value="Acetyl-CoA synthetase-like"/>
    <property type="match status" value="1"/>
</dbReference>
<evidence type="ECO:0000259" key="9">
    <source>
        <dbReference type="Pfam" id="PF00501"/>
    </source>
</evidence>
<evidence type="ECO:0000256" key="6">
    <source>
        <dbReference type="ARBA" id="ARBA00039545"/>
    </source>
</evidence>
<dbReference type="InterPro" id="IPR020459">
    <property type="entry name" value="AMP-binding"/>
</dbReference>
<protein>
    <recommendedName>
        <fullName evidence="6">Long-chain-fatty-acid--CoA ligase</fullName>
        <ecNumber evidence="5">6.2.1.3</ecNumber>
    </recommendedName>
    <alternativeName>
        <fullName evidence="7">Long-chain acyl-CoA synthetase</fullName>
    </alternativeName>
</protein>
<keyword evidence="12" id="KW-1185">Reference proteome</keyword>
<comment type="caution">
    <text evidence="11">The sequence shown here is derived from an EMBL/GenBank/DDBJ whole genome shotgun (WGS) entry which is preliminary data.</text>
</comment>
<dbReference type="InterPro" id="IPR000873">
    <property type="entry name" value="AMP-dep_synth/lig_dom"/>
</dbReference>
<dbReference type="InterPro" id="IPR025110">
    <property type="entry name" value="AMP-bd_C"/>
</dbReference>
<sequence length="521" mass="59086">MLTYKYRNFYEMVEHNAKHRPKETVLLVDERKVDHLRLKQKVDTFARFLEFSSIKNGDKVALIIANSEEFIVSFLAVTKIGAVAVPLNTFLKREEFEYILSDAQAKLLICSPEFAGETSGLLEATPVEKIVWTGHYDKLDERNYSFVEITGSMETHEQLAKAPKLDDLACIIYTSGTTGKPKGAMLSYRNMLSNMVSADEVFQITAKDRFIVYLPMFHSFTLTVMVLLPLYAGSSMVLIKSVFPFSNVMKQTLLKRVTIFLGVPTIYNALLKAKIPWYFLWFNKVRLFISGSAPLSEHALQAFNQRFKRATLLEGYGLSECSPAVAVNRSQKQKPLSVGPALPGYEVKIVSEEMMELPLREVGEIIVKGDCVMKGYYNRPDATDETIVNGWLRTGDLGKMDAEGFLYIVDRKKDLIISKGINIYPREIEEVLYKFEGIDACAVIGVKDESNDEEVLAFIQLKEEVESIPEIKLKQYLKSHLANFKVPKHIYTVEELPKNATGKVLKRVLKEHVLSGKFPLK</sequence>
<dbReference type="EC" id="6.2.1.3" evidence="5"/>
<keyword evidence="3 11" id="KW-0436">Ligase</keyword>
<evidence type="ECO:0000259" key="10">
    <source>
        <dbReference type="Pfam" id="PF13193"/>
    </source>
</evidence>
<dbReference type="CDD" id="cd05936">
    <property type="entry name" value="FC-FACS_FadD_like"/>
    <property type="match status" value="1"/>
</dbReference>
<dbReference type="InterPro" id="IPR045851">
    <property type="entry name" value="AMP-bd_C_sf"/>
</dbReference>
<dbReference type="EMBL" id="JAFHKK010000006">
    <property type="protein sequence ID" value="MBN2963939.1"/>
    <property type="molecule type" value="Genomic_DNA"/>
</dbReference>
<keyword evidence="8" id="KW-1133">Transmembrane helix</keyword>
<dbReference type="PANTHER" id="PTHR43767:SF8">
    <property type="entry name" value="LONG-CHAIN-FATTY-ACID--COA LIGASE"/>
    <property type="match status" value="1"/>
</dbReference>
<evidence type="ECO:0000256" key="4">
    <source>
        <dbReference type="ARBA" id="ARBA00023136"/>
    </source>
</evidence>
<evidence type="ECO:0000256" key="1">
    <source>
        <dbReference type="ARBA" id="ARBA00004170"/>
    </source>
</evidence>
<keyword evidence="8" id="KW-0812">Transmembrane</keyword>
<dbReference type="InterPro" id="IPR042099">
    <property type="entry name" value="ANL_N_sf"/>
</dbReference>
<dbReference type="Gene3D" id="3.40.50.12780">
    <property type="entry name" value="N-terminal domain of ligase-like"/>
    <property type="match status" value="1"/>
</dbReference>
<accession>A0ABS2WRV1</accession>